<evidence type="ECO:0000313" key="4">
    <source>
        <dbReference type="Proteomes" id="UP000692954"/>
    </source>
</evidence>
<name>A0A8S1KDP9_9CILI</name>
<dbReference type="EMBL" id="CAJJDN010000007">
    <property type="protein sequence ID" value="CAD8053379.1"/>
    <property type="molecule type" value="Genomic_DNA"/>
</dbReference>
<feature type="domain" description="Insertion element IS150 protein InsJ-like helix-turn-helix" evidence="2">
    <location>
        <begin position="37"/>
        <end position="84"/>
    </location>
</feature>
<evidence type="ECO:0000256" key="1">
    <source>
        <dbReference type="SAM" id="MobiDB-lite"/>
    </source>
</evidence>
<dbReference type="Pfam" id="PF13518">
    <property type="entry name" value="HTH_28"/>
    <property type="match status" value="1"/>
</dbReference>
<dbReference type="AlphaFoldDB" id="A0A8S1KDP9"/>
<evidence type="ECO:0000313" key="3">
    <source>
        <dbReference type="EMBL" id="CAD8053379.1"/>
    </source>
</evidence>
<reference evidence="3" key="1">
    <citation type="submission" date="2021-01" db="EMBL/GenBank/DDBJ databases">
        <authorList>
            <consortium name="Genoscope - CEA"/>
            <person name="William W."/>
        </authorList>
    </citation>
    <scope>NUCLEOTIDE SEQUENCE</scope>
</reference>
<gene>
    <name evidence="3" type="ORF">PSON_ATCC_30995.1.T0070311</name>
</gene>
<organism evidence="3 4">
    <name type="scientific">Paramecium sonneborni</name>
    <dbReference type="NCBI Taxonomy" id="65129"/>
    <lineage>
        <taxon>Eukaryota</taxon>
        <taxon>Sar</taxon>
        <taxon>Alveolata</taxon>
        <taxon>Ciliophora</taxon>
        <taxon>Intramacronucleata</taxon>
        <taxon>Oligohymenophorea</taxon>
        <taxon>Peniculida</taxon>
        <taxon>Parameciidae</taxon>
        <taxon>Paramecium</taxon>
    </lineage>
</organism>
<comment type="caution">
    <text evidence="3">The sequence shown here is derived from an EMBL/GenBank/DDBJ whole genome shotgun (WGS) entry which is preliminary data.</text>
</comment>
<dbReference type="Proteomes" id="UP000692954">
    <property type="component" value="Unassembled WGS sequence"/>
</dbReference>
<keyword evidence="4" id="KW-1185">Reference proteome</keyword>
<protein>
    <recommendedName>
        <fullName evidence="2">Insertion element IS150 protein InsJ-like helix-turn-helix domain-containing protein</fullName>
    </recommendedName>
</protein>
<accession>A0A8S1KDP9</accession>
<sequence length="185" mass="21782">MNKGSESEEILDRQNYSKSFKKSNRPQHYQKVDANLRQQIIDQACIKGQPLRQIAQNLGIKYSTAKAIVQVYQNEGRVGKKRTRDKRIYQEIETYILIVNKQTGKIEKLKLKSECNDLKTNFSNAKLNLEETHYSQIAQCLGNYNLCLPQEHYEQQNESIIKLMKILNEQYKQFQESDEKNYDNI</sequence>
<dbReference type="InterPro" id="IPR055247">
    <property type="entry name" value="InsJ-like_HTH"/>
</dbReference>
<evidence type="ECO:0000259" key="2">
    <source>
        <dbReference type="Pfam" id="PF13518"/>
    </source>
</evidence>
<proteinExistence type="predicted"/>
<dbReference type="OrthoDB" id="294423at2759"/>
<feature type="region of interest" description="Disordered" evidence="1">
    <location>
        <begin position="1"/>
        <end position="27"/>
    </location>
</feature>